<dbReference type="InterPro" id="IPR051533">
    <property type="entry name" value="WaaL-like"/>
</dbReference>
<evidence type="ECO:0000256" key="2">
    <source>
        <dbReference type="ARBA" id="ARBA00022692"/>
    </source>
</evidence>
<feature type="transmembrane region" description="Helical" evidence="5">
    <location>
        <begin position="249"/>
        <end position="271"/>
    </location>
</feature>
<dbReference type="PANTHER" id="PTHR37422:SF23">
    <property type="entry name" value="TEICHURONIC ACID BIOSYNTHESIS PROTEIN TUAE"/>
    <property type="match status" value="1"/>
</dbReference>
<reference evidence="7 8" key="1">
    <citation type="journal article" date="2014" name="Int. J. Syst. Evol. Microbiol.">
        <title>Listeria floridensis sp. nov., Listeria aquatica sp. nov., Listeria cornellensis sp. nov., Listeria riparia sp. nov. and Listeria grandensis sp. nov., from agricultural and natural environments.</title>
        <authorList>
            <person name="den Bakker H.C."/>
            <person name="Warchocki S."/>
            <person name="Wright E.M."/>
            <person name="Allred A.F."/>
            <person name="Ahlstrom C."/>
            <person name="Manuel C.S."/>
            <person name="Stasiewicz M.J."/>
            <person name="Burrell A."/>
            <person name="Roof S."/>
            <person name="Strawn L."/>
            <person name="Fortes E.D."/>
            <person name="Nightingale K.K."/>
            <person name="Kephart D."/>
            <person name="Wiedmann M."/>
        </authorList>
    </citation>
    <scope>NUCLEOTIDE SEQUENCE [LARGE SCALE GENOMIC DNA]</scope>
    <source>
        <strain evidence="7 8">FSL S10-1204</strain>
    </source>
</reference>
<feature type="transmembrane region" description="Helical" evidence="5">
    <location>
        <begin position="33"/>
        <end position="51"/>
    </location>
</feature>
<feature type="transmembrane region" description="Helical" evidence="5">
    <location>
        <begin position="132"/>
        <end position="148"/>
    </location>
</feature>
<feature type="transmembrane region" description="Helical" evidence="5">
    <location>
        <begin position="155"/>
        <end position="176"/>
    </location>
</feature>
<dbReference type="Proteomes" id="UP000019248">
    <property type="component" value="Unassembled WGS sequence"/>
</dbReference>
<feature type="domain" description="O-antigen ligase-related" evidence="6">
    <location>
        <begin position="121"/>
        <end position="260"/>
    </location>
</feature>
<evidence type="ECO:0000256" key="1">
    <source>
        <dbReference type="ARBA" id="ARBA00004141"/>
    </source>
</evidence>
<evidence type="ECO:0000313" key="8">
    <source>
        <dbReference type="Proteomes" id="UP000019248"/>
    </source>
</evidence>
<evidence type="ECO:0000256" key="4">
    <source>
        <dbReference type="ARBA" id="ARBA00023136"/>
    </source>
</evidence>
<keyword evidence="4 5" id="KW-0472">Membrane</keyword>
<gene>
    <name evidence="7" type="ORF">PRIP_13903</name>
</gene>
<comment type="caution">
    <text evidence="7">The sequence shown here is derived from an EMBL/GenBank/DDBJ whole genome shotgun (WGS) entry which is preliminary data.</text>
</comment>
<dbReference type="AlphaFoldDB" id="W7D2R5"/>
<protein>
    <submittedName>
        <fullName evidence="7">O-Antigen polymerase family protein</fullName>
    </submittedName>
</protein>
<evidence type="ECO:0000259" key="6">
    <source>
        <dbReference type="Pfam" id="PF04932"/>
    </source>
</evidence>
<organism evidence="7 8">
    <name type="scientific">Listeria riparia FSL S10-1204</name>
    <dbReference type="NCBI Taxonomy" id="1265816"/>
    <lineage>
        <taxon>Bacteria</taxon>
        <taxon>Bacillati</taxon>
        <taxon>Bacillota</taxon>
        <taxon>Bacilli</taxon>
        <taxon>Bacillales</taxon>
        <taxon>Listeriaceae</taxon>
        <taxon>Listeria</taxon>
    </lineage>
</organism>
<keyword evidence="2 5" id="KW-0812">Transmembrane</keyword>
<evidence type="ECO:0000256" key="5">
    <source>
        <dbReference type="SAM" id="Phobius"/>
    </source>
</evidence>
<dbReference type="EMBL" id="AODL01000026">
    <property type="protein sequence ID" value="EUJ43240.1"/>
    <property type="molecule type" value="Genomic_DNA"/>
</dbReference>
<evidence type="ECO:0000313" key="7">
    <source>
        <dbReference type="EMBL" id="EUJ43240.1"/>
    </source>
</evidence>
<feature type="transmembrane region" description="Helical" evidence="5">
    <location>
        <begin position="283"/>
        <end position="302"/>
    </location>
</feature>
<proteinExistence type="predicted"/>
<comment type="subcellular location">
    <subcellularLocation>
        <location evidence="1">Membrane</location>
        <topology evidence="1">Multi-pass membrane protein</topology>
    </subcellularLocation>
</comment>
<sequence length="336" mass="38170">MGESVRYLYFIFEWLYVLFLCVYYIRDEKTYQLFAKGLMMLYIGILCIGVWECLTGNHLSQSGSLFYETTTSAFQPTGFQFNTNDFASLLTILFPIVVMQLTTWKHKSLMLIGMIGIGGTSLYLVIMTNSRLAMIVLLLEILVLLFGWSKVWSFVSIYVLSIGALLVSTFHSSRFIKQLLDMVKNSFTEKGHSTSERMQMYQASWDIIKESHFMGIGAGNLPLRLDEYMYGFERLSDNYWAPHNYWLEAFANGGILAFLPLLAFFIGYFIFAIRYWVKAHYDITSAIPLLIGIAFVAASVGLSSTIDKRHLCLGIGTGLAVLNICYFQKGGLKNDS</sequence>
<keyword evidence="3 5" id="KW-1133">Transmembrane helix</keyword>
<dbReference type="Pfam" id="PF04932">
    <property type="entry name" value="Wzy_C"/>
    <property type="match status" value="1"/>
</dbReference>
<name>W7D2R5_9LIST</name>
<evidence type="ECO:0000256" key="3">
    <source>
        <dbReference type="ARBA" id="ARBA00022989"/>
    </source>
</evidence>
<dbReference type="PANTHER" id="PTHR37422">
    <property type="entry name" value="TEICHURONIC ACID BIOSYNTHESIS PROTEIN TUAE"/>
    <property type="match status" value="1"/>
</dbReference>
<keyword evidence="8" id="KW-1185">Reference proteome</keyword>
<feature type="transmembrane region" description="Helical" evidence="5">
    <location>
        <begin position="6"/>
        <end position="26"/>
    </location>
</feature>
<feature type="transmembrane region" description="Helical" evidence="5">
    <location>
        <begin position="86"/>
        <end position="102"/>
    </location>
</feature>
<dbReference type="PATRIC" id="fig|1265816.5.peg.2745"/>
<accession>W7D2R5</accession>
<feature type="transmembrane region" description="Helical" evidence="5">
    <location>
        <begin position="109"/>
        <end position="126"/>
    </location>
</feature>
<dbReference type="InterPro" id="IPR007016">
    <property type="entry name" value="O-antigen_ligase-rel_domated"/>
</dbReference>
<feature type="transmembrane region" description="Helical" evidence="5">
    <location>
        <begin position="308"/>
        <end position="327"/>
    </location>
</feature>
<dbReference type="GO" id="GO:0016020">
    <property type="term" value="C:membrane"/>
    <property type="evidence" value="ECO:0007669"/>
    <property type="project" value="UniProtKB-SubCell"/>
</dbReference>